<proteinExistence type="predicted"/>
<evidence type="ECO:0000313" key="2">
    <source>
        <dbReference type="EMBL" id="THG24232.1"/>
    </source>
</evidence>
<name>A0A4S4F4R7_9BIFI</name>
<accession>A0A4S4F4R7</accession>
<evidence type="ECO:0000256" key="1">
    <source>
        <dbReference type="SAM" id="Phobius"/>
    </source>
</evidence>
<dbReference type="AlphaFoldDB" id="A0A4S4F4R7"/>
<feature type="transmembrane region" description="Helical" evidence="1">
    <location>
        <begin position="26"/>
        <end position="48"/>
    </location>
</feature>
<keyword evidence="1" id="KW-0812">Transmembrane</keyword>
<dbReference type="EMBL" id="SSTF01000032">
    <property type="protein sequence ID" value="THG24232.1"/>
    <property type="molecule type" value="Genomic_DNA"/>
</dbReference>
<keyword evidence="1" id="KW-0472">Membrane</keyword>
<gene>
    <name evidence="2" type="ORF">E5991_08715</name>
</gene>
<dbReference type="RefSeq" id="WP_136511695.1">
    <property type="nucleotide sequence ID" value="NZ_SSTF01000032.1"/>
</dbReference>
<organism evidence="2 3">
    <name type="scientific">Bifidobacterium pseudolongum</name>
    <dbReference type="NCBI Taxonomy" id="1694"/>
    <lineage>
        <taxon>Bacteria</taxon>
        <taxon>Bacillati</taxon>
        <taxon>Actinomycetota</taxon>
        <taxon>Actinomycetes</taxon>
        <taxon>Bifidobacteriales</taxon>
        <taxon>Bifidobacteriaceae</taxon>
        <taxon>Bifidobacterium</taxon>
    </lineage>
</organism>
<feature type="transmembrane region" description="Helical" evidence="1">
    <location>
        <begin position="69"/>
        <end position="89"/>
    </location>
</feature>
<keyword evidence="1" id="KW-1133">Transmembrane helix</keyword>
<sequence>MISLQPWLDAWNRYEQSPTHYDPGKAMILFMLGSMVMFFPLLVAITLDRREMERFGLTREGRKLVDRHTIVWAVVLLVATVLSVVFAVWGGRVHDMPEPASFTSYVEERTGVTGLDCEWEGQTPHGGSRPEDGYYQCMVTLSDGSARRATLAVSGHGFSLTDPDGGQWKDMQ</sequence>
<protein>
    <submittedName>
        <fullName evidence="2">Uncharacterized protein</fullName>
    </submittedName>
</protein>
<reference evidence="2 3" key="1">
    <citation type="submission" date="2019-04" db="EMBL/GenBank/DDBJ databases">
        <title>Microbes associate with the intestines of laboratory mice.</title>
        <authorList>
            <person name="Navarre W."/>
            <person name="Wong E."/>
            <person name="Huang K.C."/>
            <person name="Tropini C."/>
            <person name="Ng K."/>
            <person name="Yu B."/>
        </authorList>
    </citation>
    <scope>NUCLEOTIDE SEQUENCE [LARGE SCALE GENOMIC DNA]</scope>
    <source>
        <strain evidence="2 3">NM87_A27A</strain>
    </source>
</reference>
<evidence type="ECO:0000313" key="3">
    <source>
        <dbReference type="Proteomes" id="UP000306798"/>
    </source>
</evidence>
<comment type="caution">
    <text evidence="2">The sequence shown here is derived from an EMBL/GenBank/DDBJ whole genome shotgun (WGS) entry which is preliminary data.</text>
</comment>
<dbReference type="Proteomes" id="UP000306798">
    <property type="component" value="Unassembled WGS sequence"/>
</dbReference>